<dbReference type="InterPro" id="IPR027417">
    <property type="entry name" value="P-loop_NTPase"/>
</dbReference>
<reference evidence="3 5" key="1">
    <citation type="journal article" date="2011" name="Nature">
        <title>The Medicago genome provides insight into the evolution of rhizobial symbioses.</title>
        <authorList>
            <person name="Young N.D."/>
            <person name="Debelle F."/>
            <person name="Oldroyd G.E."/>
            <person name="Geurts R."/>
            <person name="Cannon S.B."/>
            <person name="Udvardi M.K."/>
            <person name="Benedito V.A."/>
            <person name="Mayer K.F."/>
            <person name="Gouzy J."/>
            <person name="Schoof H."/>
            <person name="Van de Peer Y."/>
            <person name="Proost S."/>
            <person name="Cook D.R."/>
            <person name="Meyers B.C."/>
            <person name="Spannagl M."/>
            <person name="Cheung F."/>
            <person name="De Mita S."/>
            <person name="Krishnakumar V."/>
            <person name="Gundlach H."/>
            <person name="Zhou S."/>
            <person name="Mudge J."/>
            <person name="Bharti A.K."/>
            <person name="Murray J.D."/>
            <person name="Naoumkina M.A."/>
            <person name="Rosen B."/>
            <person name="Silverstein K.A."/>
            <person name="Tang H."/>
            <person name="Rombauts S."/>
            <person name="Zhao P.X."/>
            <person name="Zhou P."/>
            <person name="Barbe V."/>
            <person name="Bardou P."/>
            <person name="Bechner M."/>
            <person name="Bellec A."/>
            <person name="Berger A."/>
            <person name="Berges H."/>
            <person name="Bidwell S."/>
            <person name="Bisseling T."/>
            <person name="Choisne N."/>
            <person name="Couloux A."/>
            <person name="Denny R."/>
            <person name="Deshpande S."/>
            <person name="Dai X."/>
            <person name="Doyle J.J."/>
            <person name="Dudez A.M."/>
            <person name="Farmer A.D."/>
            <person name="Fouteau S."/>
            <person name="Franken C."/>
            <person name="Gibelin C."/>
            <person name="Gish J."/>
            <person name="Goldstein S."/>
            <person name="Gonzalez A.J."/>
            <person name="Green P.J."/>
            <person name="Hallab A."/>
            <person name="Hartog M."/>
            <person name="Hua A."/>
            <person name="Humphray S.J."/>
            <person name="Jeong D.H."/>
            <person name="Jing Y."/>
            <person name="Jocker A."/>
            <person name="Kenton S.M."/>
            <person name="Kim D.J."/>
            <person name="Klee K."/>
            <person name="Lai H."/>
            <person name="Lang C."/>
            <person name="Lin S."/>
            <person name="Macmil S.L."/>
            <person name="Magdelenat G."/>
            <person name="Matthews L."/>
            <person name="McCorrison J."/>
            <person name="Monaghan E.L."/>
            <person name="Mun J.H."/>
            <person name="Najar F.Z."/>
            <person name="Nicholson C."/>
            <person name="Noirot C."/>
            <person name="O'Bleness M."/>
            <person name="Paule C.R."/>
            <person name="Poulain J."/>
            <person name="Prion F."/>
            <person name="Qin B."/>
            <person name="Qu C."/>
            <person name="Retzel E.F."/>
            <person name="Riddle C."/>
            <person name="Sallet E."/>
            <person name="Samain S."/>
            <person name="Samson N."/>
            <person name="Sanders I."/>
            <person name="Saurat O."/>
            <person name="Scarpelli C."/>
            <person name="Schiex T."/>
            <person name="Segurens B."/>
            <person name="Severin A.J."/>
            <person name="Sherrier D.J."/>
            <person name="Shi R."/>
            <person name="Sims S."/>
            <person name="Singer S.R."/>
            <person name="Sinharoy S."/>
            <person name="Sterck L."/>
            <person name="Viollet A."/>
            <person name="Wang B.B."/>
            <person name="Wang K."/>
            <person name="Wang M."/>
            <person name="Wang X."/>
            <person name="Warfsmann J."/>
            <person name="Weissenbach J."/>
            <person name="White D.D."/>
            <person name="White J.D."/>
            <person name="Wiley G.B."/>
            <person name="Wincker P."/>
            <person name="Xing Y."/>
            <person name="Yang L."/>
            <person name="Yao Z."/>
            <person name="Ying F."/>
            <person name="Zhai J."/>
            <person name="Zhou L."/>
            <person name="Zuber A."/>
            <person name="Denarie J."/>
            <person name="Dixon R.A."/>
            <person name="May G.D."/>
            <person name="Schwartz D.C."/>
            <person name="Rogers J."/>
            <person name="Quetier F."/>
            <person name="Town C.D."/>
            <person name="Roe B.A."/>
        </authorList>
    </citation>
    <scope>NUCLEOTIDE SEQUENCE [LARGE SCALE GENOMIC DNA]</scope>
    <source>
        <strain evidence="3">A17</strain>
        <strain evidence="4 5">cv. Jemalong A17</strain>
    </source>
</reference>
<gene>
    <name evidence="3" type="ordered locus">MTR_6g086240</name>
</gene>
<evidence type="ECO:0000256" key="1">
    <source>
        <dbReference type="ARBA" id="ARBA00012552"/>
    </source>
</evidence>
<evidence type="ECO:0000313" key="5">
    <source>
        <dbReference type="Proteomes" id="UP000002051"/>
    </source>
</evidence>
<dbReference type="STRING" id="3880.G7KNH4"/>
<evidence type="ECO:0000313" key="4">
    <source>
        <dbReference type="EnsemblPlants" id="AES76728"/>
    </source>
</evidence>
<keyword evidence="3" id="KW-0347">Helicase</keyword>
<dbReference type="EC" id="3.6.4.13" evidence="1"/>
<dbReference type="PaxDb" id="3880-AES76728"/>
<dbReference type="EnsemblPlants" id="AES76728">
    <property type="protein sequence ID" value="AES76728"/>
    <property type="gene ID" value="MTR_6g086240"/>
</dbReference>
<evidence type="ECO:0000313" key="3">
    <source>
        <dbReference type="EMBL" id="AES76728.1"/>
    </source>
</evidence>
<keyword evidence="3" id="KW-0378">Hydrolase</keyword>
<sequence length="110" mass="12310">MSIRNESEPVETSLIFLVKSMKLVEPVHEGPLEFTKGYTITSTFKSKDSLPFVPPTSTSIQETQDIRKSLAIYDGRDAIVDAVQNNQILIVVGDAGFRKTSQIPQYLYET</sequence>
<dbReference type="EMBL" id="CM001222">
    <property type="protein sequence ID" value="AES76728.1"/>
    <property type="molecule type" value="Genomic_DNA"/>
</dbReference>
<accession>G7KNH4</accession>
<evidence type="ECO:0000256" key="2">
    <source>
        <dbReference type="ARBA" id="ARBA00047984"/>
    </source>
</evidence>
<keyword evidence="3" id="KW-0067">ATP-binding</keyword>
<keyword evidence="5" id="KW-1185">Reference proteome</keyword>
<dbReference type="GO" id="GO:0003724">
    <property type="term" value="F:RNA helicase activity"/>
    <property type="evidence" value="ECO:0007669"/>
    <property type="project" value="UniProtKB-EC"/>
</dbReference>
<dbReference type="PANTHER" id="PTHR18934">
    <property type="entry name" value="ATP-DEPENDENT RNA HELICASE"/>
    <property type="match status" value="1"/>
</dbReference>
<dbReference type="PANTHER" id="PTHR18934:SF83">
    <property type="entry name" value="PRE-MRNA-SPLICING FACTOR ATP-DEPENDENT RNA HELICASE DHX16"/>
    <property type="match status" value="1"/>
</dbReference>
<dbReference type="HOGENOM" id="CLU_2174762_0_0_1"/>
<name>G7KNH4_MEDTR</name>
<dbReference type="Proteomes" id="UP000002051">
    <property type="component" value="Chromosome 6"/>
</dbReference>
<comment type="catalytic activity">
    <reaction evidence="2">
        <text>ATP + H2O = ADP + phosphate + H(+)</text>
        <dbReference type="Rhea" id="RHEA:13065"/>
        <dbReference type="ChEBI" id="CHEBI:15377"/>
        <dbReference type="ChEBI" id="CHEBI:15378"/>
        <dbReference type="ChEBI" id="CHEBI:30616"/>
        <dbReference type="ChEBI" id="CHEBI:43474"/>
        <dbReference type="ChEBI" id="CHEBI:456216"/>
        <dbReference type="EC" id="3.6.4.13"/>
    </reaction>
</comment>
<proteinExistence type="predicted"/>
<organism evidence="3 5">
    <name type="scientific">Medicago truncatula</name>
    <name type="common">Barrel medic</name>
    <name type="synonym">Medicago tribuloides</name>
    <dbReference type="NCBI Taxonomy" id="3880"/>
    <lineage>
        <taxon>Eukaryota</taxon>
        <taxon>Viridiplantae</taxon>
        <taxon>Streptophyta</taxon>
        <taxon>Embryophyta</taxon>
        <taxon>Tracheophyta</taxon>
        <taxon>Spermatophyta</taxon>
        <taxon>Magnoliopsida</taxon>
        <taxon>eudicotyledons</taxon>
        <taxon>Gunneridae</taxon>
        <taxon>Pentapetalae</taxon>
        <taxon>rosids</taxon>
        <taxon>fabids</taxon>
        <taxon>Fabales</taxon>
        <taxon>Fabaceae</taxon>
        <taxon>Papilionoideae</taxon>
        <taxon>50 kb inversion clade</taxon>
        <taxon>NPAAA clade</taxon>
        <taxon>Hologalegina</taxon>
        <taxon>IRL clade</taxon>
        <taxon>Trifolieae</taxon>
        <taxon>Medicago</taxon>
    </lineage>
</organism>
<keyword evidence="3" id="KW-0547">Nucleotide-binding</keyword>
<reference evidence="3 5" key="2">
    <citation type="journal article" date="2014" name="BMC Genomics">
        <title>An improved genome release (version Mt4.0) for the model legume Medicago truncatula.</title>
        <authorList>
            <person name="Tang H."/>
            <person name="Krishnakumar V."/>
            <person name="Bidwell S."/>
            <person name="Rosen B."/>
            <person name="Chan A."/>
            <person name="Zhou S."/>
            <person name="Gentzbittel L."/>
            <person name="Childs K.L."/>
            <person name="Yandell M."/>
            <person name="Gundlach H."/>
            <person name="Mayer K.F."/>
            <person name="Schwartz D.C."/>
            <person name="Town C.D."/>
        </authorList>
    </citation>
    <scope>GENOME REANNOTATION</scope>
    <source>
        <strain evidence="4 5">cv. Jemalong A17</strain>
    </source>
</reference>
<dbReference type="Gene3D" id="3.40.50.300">
    <property type="entry name" value="P-loop containing nucleotide triphosphate hydrolases"/>
    <property type="match status" value="1"/>
</dbReference>
<dbReference type="AlphaFoldDB" id="G7KNH4"/>
<dbReference type="eggNOG" id="KOG0923">
    <property type="taxonomic scope" value="Eukaryota"/>
</dbReference>
<protein>
    <recommendedName>
        <fullName evidence="1">RNA helicase</fullName>
        <ecNumber evidence="1">3.6.4.13</ecNumber>
    </recommendedName>
</protein>
<reference evidence="4" key="3">
    <citation type="submission" date="2015-04" db="UniProtKB">
        <authorList>
            <consortium name="EnsemblPlants"/>
        </authorList>
    </citation>
    <scope>IDENTIFICATION</scope>
    <source>
        <strain evidence="4">cv. Jemalong A17</strain>
    </source>
</reference>